<evidence type="ECO:0000313" key="1">
    <source>
        <dbReference type="EMBL" id="CRK48773.1"/>
    </source>
</evidence>
<evidence type="ECO:0000313" key="2">
    <source>
        <dbReference type="Proteomes" id="UP000045706"/>
    </source>
</evidence>
<feature type="non-terminal residue" evidence="1">
    <location>
        <position position="96"/>
    </location>
</feature>
<proteinExistence type="predicted"/>
<name>A0A0G4NQN1_VERLO</name>
<accession>A0A0G4NQN1</accession>
<gene>
    <name evidence="1" type="ORF">BN1723_020647</name>
</gene>
<dbReference type="EMBL" id="CVQI01037912">
    <property type="protein sequence ID" value="CRK48773.1"/>
    <property type="molecule type" value="Genomic_DNA"/>
</dbReference>
<sequence>LCWLGRLLRLHRWRCYLCQGRCTPGCQLGSLHCRPSDQGRRRVGLDQCRHLPQHRLWQDVHPDLHRSHQHVAGVPWCGSQRMERLHIWRRRRRAQA</sequence>
<protein>
    <submittedName>
        <fullName evidence="1">Uncharacterized protein</fullName>
    </submittedName>
</protein>
<dbReference type="AlphaFoldDB" id="A0A0G4NQN1"/>
<organism evidence="1 2">
    <name type="scientific">Verticillium longisporum</name>
    <name type="common">Verticillium dahliae var. longisporum</name>
    <dbReference type="NCBI Taxonomy" id="100787"/>
    <lineage>
        <taxon>Eukaryota</taxon>
        <taxon>Fungi</taxon>
        <taxon>Dikarya</taxon>
        <taxon>Ascomycota</taxon>
        <taxon>Pezizomycotina</taxon>
        <taxon>Sordariomycetes</taxon>
        <taxon>Hypocreomycetidae</taxon>
        <taxon>Glomerellales</taxon>
        <taxon>Plectosphaerellaceae</taxon>
        <taxon>Verticillium</taxon>
    </lineage>
</organism>
<reference evidence="2" key="1">
    <citation type="submission" date="2015-05" db="EMBL/GenBank/DDBJ databases">
        <authorList>
            <person name="Fogelqvist Johan"/>
        </authorList>
    </citation>
    <scope>NUCLEOTIDE SEQUENCE [LARGE SCALE GENOMIC DNA]</scope>
</reference>
<dbReference type="Proteomes" id="UP000045706">
    <property type="component" value="Unassembled WGS sequence"/>
</dbReference>
<feature type="non-terminal residue" evidence="1">
    <location>
        <position position="1"/>
    </location>
</feature>